<evidence type="ECO:0000259" key="8">
    <source>
        <dbReference type="PROSITE" id="PS50109"/>
    </source>
</evidence>
<dbReference type="GO" id="GO:0000155">
    <property type="term" value="F:phosphorelay sensor kinase activity"/>
    <property type="evidence" value="ECO:0007669"/>
    <property type="project" value="InterPro"/>
</dbReference>
<evidence type="ECO:0000256" key="2">
    <source>
        <dbReference type="ARBA" id="ARBA00012438"/>
    </source>
</evidence>
<dbReference type="InterPro" id="IPR003594">
    <property type="entry name" value="HATPase_dom"/>
</dbReference>
<dbReference type="InterPro" id="IPR035965">
    <property type="entry name" value="PAS-like_dom_sf"/>
</dbReference>
<dbReference type="InterPro" id="IPR013655">
    <property type="entry name" value="PAS_fold_3"/>
</dbReference>
<dbReference type="InterPro" id="IPR004358">
    <property type="entry name" value="Sig_transdc_His_kin-like_C"/>
</dbReference>
<feature type="domain" description="PAC" evidence="10">
    <location>
        <begin position="254"/>
        <end position="306"/>
    </location>
</feature>
<dbReference type="Gene3D" id="3.30.450.20">
    <property type="entry name" value="PAS domain"/>
    <property type="match status" value="4"/>
</dbReference>
<feature type="domain" description="PAC" evidence="10">
    <location>
        <begin position="379"/>
        <end position="435"/>
    </location>
</feature>
<evidence type="ECO:0000256" key="1">
    <source>
        <dbReference type="ARBA" id="ARBA00000085"/>
    </source>
</evidence>
<dbReference type="PATRIC" id="fig|1173027.3.peg.3730"/>
<accession>K9WHY7</accession>
<protein>
    <recommendedName>
        <fullName evidence="2">histidine kinase</fullName>
        <ecNumber evidence="2">2.7.13.3</ecNumber>
    </recommendedName>
</protein>
<dbReference type="InterPro" id="IPR000014">
    <property type="entry name" value="PAS"/>
</dbReference>
<keyword evidence="7" id="KW-0175">Coiled coil</keyword>
<name>K9WHY7_9CYAN</name>
<dbReference type="InterPro" id="IPR003018">
    <property type="entry name" value="GAF"/>
</dbReference>
<feature type="coiled-coil region" evidence="7">
    <location>
        <begin position="1"/>
        <end position="59"/>
    </location>
</feature>
<dbReference type="SUPFAM" id="SSF55781">
    <property type="entry name" value="GAF domain-like"/>
    <property type="match status" value="1"/>
</dbReference>
<keyword evidence="5" id="KW-0418">Kinase</keyword>
<sequence length="1107" mass="125771">MKEFADQIAAMRDQLRQCAERTAALKATNEQLLREVIQRQRAEEELEQLLSLLRGTLEATADGIIVSQNGKHIATVNRKFVEMWSIPESVITARDLSLVLPLILEQLKDPDAFLRETQGLLSHLDAEGHGIFELKDGRIFERYSLPHRIGGNIVGRVCSFRDVTLAKRKEAELAESQRRLASLINSLPGIAFSCSNDPEWSMRYLSEGCLNLTGYTNEELLESGVNSYNSITHPEDLPKVLSTLEQAVANKQPYVVEYRIHTQSGEEKWVWEKGSGVFDNNGQVIGIEGFITDISDRKQSEKAFQEKEEFLELVLENIPQFIFWKDRNSVYFGCNRNFALAAGCSTPEEIVGKTDYDLPWKQEESDFFRECDARVMETDTAEYHIIEPQLQANGKQAWLDTNKVPLHDAQGKVVGVLGTYEDITERRLSELELQQSEQKYRNLFHNSLVGIFRNSLVDGTVLDANEAVLKMFGFDAYEGVKSVDLYANPADREILKQQLLEKRFVENFEVQARRKDGSLFWVSYSGKLYAKEGYLEGVMIDITERKQAEEALKTAKQELEIRVEERTTELRQAIRKLQGEIEERKRTEAELQRSEARFRDLACQEALLNRLASQIRNSLALETILETAVQEIYNRLAIDVCVFAWYRKDGTSSGWDVVKEAKNPDLPSFLGLYPLESWRPFTCKLVDREEFQVDQVTQNHETVQQTRLPYGTTALLSLPVETQSGQLGTLTCGRLVSWQSWTDEELELLQAVANQLAIGINQAQLYEQSRIAATTAQTKATQLEAALRELQQTQSQLIQSEKMSSLGQLVAGVAHEINNPLNFIHGNLTHINQYAKDLLNLIQLYQEYYPHPAREIQAEIEAIDVDFLKEDLPKILSSMTMGTDRIRQIVLSLRNFSRAEQTDRKWVDIHEGLDNTLLILGHRLKDKAHRPSIEIIKEYGNLPLVRCYPGQLNQVFMNILTNAIDALEMRHESWELGDERGSSYFQLPTPQSQLPKIWIRTEVNGSHQLVIRIADNGLGMTQEIQRRIFDPFFTTKPIGSGTGLGMSISYQIVVQKHGGQLKCISAPDQGTEFLIYIPIQPPKSSGLLQEGLAGTLTHQEVINLTAC</sequence>
<dbReference type="InterPro" id="IPR000700">
    <property type="entry name" value="PAS-assoc_C"/>
</dbReference>
<dbReference type="eggNOG" id="COG2203">
    <property type="taxonomic scope" value="Bacteria"/>
</dbReference>
<keyword evidence="12" id="KW-1185">Reference proteome</keyword>
<dbReference type="PANTHER" id="PTHR43304:SF1">
    <property type="entry name" value="PAC DOMAIN-CONTAINING PROTEIN"/>
    <property type="match status" value="1"/>
</dbReference>
<dbReference type="EC" id="2.7.13.3" evidence="2"/>
<dbReference type="CDD" id="cd00082">
    <property type="entry name" value="HisKA"/>
    <property type="match status" value="1"/>
</dbReference>
<dbReference type="Pfam" id="PF02518">
    <property type="entry name" value="HATPase_c"/>
    <property type="match status" value="1"/>
</dbReference>
<dbReference type="STRING" id="1173027.Mic7113_3386"/>
<dbReference type="Gene3D" id="3.30.565.10">
    <property type="entry name" value="Histidine kinase-like ATPase, C-terminal domain"/>
    <property type="match status" value="1"/>
</dbReference>
<dbReference type="Pfam" id="PF08448">
    <property type="entry name" value="PAS_4"/>
    <property type="match status" value="1"/>
</dbReference>
<dbReference type="SMART" id="SM00387">
    <property type="entry name" value="HATPase_c"/>
    <property type="match status" value="1"/>
</dbReference>
<dbReference type="InterPro" id="IPR013656">
    <property type="entry name" value="PAS_4"/>
</dbReference>
<keyword evidence="3" id="KW-0597">Phosphoprotein</keyword>
<evidence type="ECO:0000256" key="4">
    <source>
        <dbReference type="ARBA" id="ARBA00022679"/>
    </source>
</evidence>
<dbReference type="SMART" id="SM00065">
    <property type="entry name" value="GAF"/>
    <property type="match status" value="1"/>
</dbReference>
<dbReference type="Pfam" id="PF01590">
    <property type="entry name" value="GAF"/>
    <property type="match status" value="1"/>
</dbReference>
<feature type="coiled-coil region" evidence="7">
    <location>
        <begin position="773"/>
        <end position="803"/>
    </location>
</feature>
<feature type="coiled-coil region" evidence="7">
    <location>
        <begin position="545"/>
        <end position="604"/>
    </location>
</feature>
<gene>
    <name evidence="11" type="ORF">Mic7113_3386</name>
</gene>
<evidence type="ECO:0000256" key="3">
    <source>
        <dbReference type="ARBA" id="ARBA00022553"/>
    </source>
</evidence>
<organism evidence="11 12">
    <name type="scientific">Allocoleopsis franciscana PCC 7113</name>
    <dbReference type="NCBI Taxonomy" id="1173027"/>
    <lineage>
        <taxon>Bacteria</taxon>
        <taxon>Bacillati</taxon>
        <taxon>Cyanobacteriota</taxon>
        <taxon>Cyanophyceae</taxon>
        <taxon>Coleofasciculales</taxon>
        <taxon>Coleofasciculaceae</taxon>
        <taxon>Allocoleopsis</taxon>
        <taxon>Allocoleopsis franciscana</taxon>
    </lineage>
</organism>
<keyword evidence="6" id="KW-0902">Two-component regulatory system</keyword>
<dbReference type="CDD" id="cd00130">
    <property type="entry name" value="PAS"/>
    <property type="match status" value="3"/>
</dbReference>
<evidence type="ECO:0000256" key="5">
    <source>
        <dbReference type="ARBA" id="ARBA00022777"/>
    </source>
</evidence>
<dbReference type="Pfam" id="PF13426">
    <property type="entry name" value="PAS_9"/>
    <property type="match status" value="1"/>
</dbReference>
<proteinExistence type="predicted"/>
<dbReference type="SUPFAM" id="SSF47384">
    <property type="entry name" value="Homodimeric domain of signal transducing histidine kinase"/>
    <property type="match status" value="1"/>
</dbReference>
<dbReference type="Proteomes" id="UP000010471">
    <property type="component" value="Chromosome"/>
</dbReference>
<dbReference type="AlphaFoldDB" id="K9WHY7"/>
<dbReference type="RefSeq" id="WP_015183260.1">
    <property type="nucleotide sequence ID" value="NC_019738.1"/>
</dbReference>
<evidence type="ECO:0000313" key="12">
    <source>
        <dbReference type="Proteomes" id="UP000010471"/>
    </source>
</evidence>
<evidence type="ECO:0000256" key="6">
    <source>
        <dbReference type="ARBA" id="ARBA00023012"/>
    </source>
</evidence>
<feature type="domain" description="PAC" evidence="10">
    <location>
        <begin position="506"/>
        <end position="554"/>
    </location>
</feature>
<dbReference type="HOGENOM" id="CLU_282257_0_0_3"/>
<evidence type="ECO:0000259" key="10">
    <source>
        <dbReference type="PROSITE" id="PS50113"/>
    </source>
</evidence>
<dbReference type="InterPro" id="IPR005467">
    <property type="entry name" value="His_kinase_dom"/>
</dbReference>
<dbReference type="EMBL" id="CP003630">
    <property type="protein sequence ID" value="AFZ19117.1"/>
    <property type="molecule type" value="Genomic_DNA"/>
</dbReference>
<dbReference type="Gene3D" id="1.10.287.130">
    <property type="match status" value="1"/>
</dbReference>
<dbReference type="InterPro" id="IPR036097">
    <property type="entry name" value="HisK_dim/P_sf"/>
</dbReference>
<dbReference type="PROSITE" id="PS50109">
    <property type="entry name" value="HIS_KIN"/>
    <property type="match status" value="1"/>
</dbReference>
<evidence type="ECO:0000256" key="7">
    <source>
        <dbReference type="SAM" id="Coils"/>
    </source>
</evidence>
<dbReference type="PROSITE" id="PS50113">
    <property type="entry name" value="PAC"/>
    <property type="match status" value="3"/>
</dbReference>
<dbReference type="Pfam" id="PF08447">
    <property type="entry name" value="PAS_3"/>
    <property type="match status" value="1"/>
</dbReference>
<dbReference type="PANTHER" id="PTHR43304">
    <property type="entry name" value="PHYTOCHROME-LIKE PROTEIN CPH1"/>
    <property type="match status" value="1"/>
</dbReference>
<feature type="domain" description="PAS" evidence="9">
    <location>
        <begin position="176"/>
        <end position="251"/>
    </location>
</feature>
<evidence type="ECO:0000259" key="9">
    <source>
        <dbReference type="PROSITE" id="PS50112"/>
    </source>
</evidence>
<dbReference type="KEGG" id="mic:Mic7113_3386"/>
<evidence type="ECO:0000313" key="11">
    <source>
        <dbReference type="EMBL" id="AFZ19117.1"/>
    </source>
</evidence>
<keyword evidence="4" id="KW-0808">Transferase</keyword>
<feature type="domain" description="Histidine kinase" evidence="8">
    <location>
        <begin position="812"/>
        <end position="1081"/>
    </location>
</feature>
<dbReference type="SMART" id="SM00091">
    <property type="entry name" value="PAS"/>
    <property type="match status" value="4"/>
</dbReference>
<dbReference type="PROSITE" id="PS50112">
    <property type="entry name" value="PAS"/>
    <property type="match status" value="1"/>
</dbReference>
<comment type="catalytic activity">
    <reaction evidence="1">
        <text>ATP + protein L-histidine = ADP + protein N-phospho-L-histidine.</text>
        <dbReference type="EC" id="2.7.13.3"/>
    </reaction>
</comment>
<dbReference type="InterPro" id="IPR029016">
    <property type="entry name" value="GAF-like_dom_sf"/>
</dbReference>
<dbReference type="SUPFAM" id="SSF55785">
    <property type="entry name" value="PYP-like sensor domain (PAS domain)"/>
    <property type="match status" value="4"/>
</dbReference>
<dbReference type="Gene3D" id="3.30.450.40">
    <property type="match status" value="1"/>
</dbReference>
<dbReference type="InterPro" id="IPR003661">
    <property type="entry name" value="HisK_dim/P_dom"/>
</dbReference>
<dbReference type="InterPro" id="IPR052162">
    <property type="entry name" value="Sensor_kinase/Photoreceptor"/>
</dbReference>
<dbReference type="PRINTS" id="PR00344">
    <property type="entry name" value="BCTRLSENSOR"/>
</dbReference>
<dbReference type="eggNOG" id="COG2202">
    <property type="taxonomic scope" value="Bacteria"/>
</dbReference>
<dbReference type="SUPFAM" id="SSF55874">
    <property type="entry name" value="ATPase domain of HSP90 chaperone/DNA topoisomerase II/histidine kinase"/>
    <property type="match status" value="1"/>
</dbReference>
<reference evidence="11 12" key="1">
    <citation type="submission" date="2012-06" db="EMBL/GenBank/DDBJ databases">
        <title>Finished chromosome of genome of Microcoleus sp. PCC 7113.</title>
        <authorList>
            <consortium name="US DOE Joint Genome Institute"/>
            <person name="Gugger M."/>
            <person name="Coursin T."/>
            <person name="Rippka R."/>
            <person name="Tandeau De Marsac N."/>
            <person name="Huntemann M."/>
            <person name="Wei C.-L."/>
            <person name="Han J."/>
            <person name="Detter J.C."/>
            <person name="Han C."/>
            <person name="Tapia R."/>
            <person name="Chen A."/>
            <person name="Kyrpides N."/>
            <person name="Mavromatis K."/>
            <person name="Markowitz V."/>
            <person name="Szeto E."/>
            <person name="Ivanova N."/>
            <person name="Pagani I."/>
            <person name="Pati A."/>
            <person name="Goodwin L."/>
            <person name="Nordberg H.P."/>
            <person name="Cantor M.N."/>
            <person name="Hua S.X."/>
            <person name="Woyke T."/>
            <person name="Kerfeld C.A."/>
        </authorList>
    </citation>
    <scope>NUCLEOTIDE SEQUENCE [LARGE SCALE GENOMIC DNA]</scope>
    <source>
        <strain evidence="11 12">PCC 7113</strain>
    </source>
</reference>
<dbReference type="InterPro" id="IPR001610">
    <property type="entry name" value="PAC"/>
</dbReference>
<dbReference type="Pfam" id="PF13188">
    <property type="entry name" value="PAS_8"/>
    <property type="match status" value="1"/>
</dbReference>
<dbReference type="InterPro" id="IPR036890">
    <property type="entry name" value="HATPase_C_sf"/>
</dbReference>
<dbReference type="NCBIfam" id="TIGR00229">
    <property type="entry name" value="sensory_box"/>
    <property type="match status" value="3"/>
</dbReference>
<dbReference type="eggNOG" id="COG4191">
    <property type="taxonomic scope" value="Bacteria"/>
</dbReference>
<dbReference type="SMART" id="SM00086">
    <property type="entry name" value="PAC"/>
    <property type="match status" value="3"/>
</dbReference>